<dbReference type="InterPro" id="IPR006311">
    <property type="entry name" value="TAT_signal"/>
</dbReference>
<keyword evidence="3" id="KW-1185">Reference proteome</keyword>
<gene>
    <name evidence="2" type="ORF">HKW67_13120</name>
</gene>
<name>A0A6M4IS77_9BACT</name>
<dbReference type="AlphaFoldDB" id="A0A6M4IS77"/>
<dbReference type="KEGG" id="ggr:HKW67_13120"/>
<sequence>MSSDRRIFLKTAGLSAAALASASSALHAAEPTALPLDTVAEELEAWEQARAETWDTSWTKKVTGKHKAMFDVPEIRDGVGIFRAGIWGRQYTEVLKLAPGDLSTVIVIRHAAIPLAMNSEFWATYGVGKELKLKDEKGKKWAMSNPMLSNASTDMQNSFSALLLDKQMANGAIVLGCGMAFNQIVSTVAKQDKLKPAEAREKAKSFLIPGVILQPSGIFANVMAEEAGCAFVNAV</sequence>
<dbReference type="RefSeq" id="WP_171225809.1">
    <property type="nucleotide sequence ID" value="NZ_CP053085.1"/>
</dbReference>
<feature type="signal peptide" evidence="1">
    <location>
        <begin position="1"/>
        <end position="28"/>
    </location>
</feature>
<dbReference type="EMBL" id="CP053085">
    <property type="protein sequence ID" value="QJR36377.1"/>
    <property type="molecule type" value="Genomic_DNA"/>
</dbReference>
<organism evidence="2 3">
    <name type="scientific">Gemmatimonas groenlandica</name>
    <dbReference type="NCBI Taxonomy" id="2732249"/>
    <lineage>
        <taxon>Bacteria</taxon>
        <taxon>Pseudomonadati</taxon>
        <taxon>Gemmatimonadota</taxon>
        <taxon>Gemmatimonadia</taxon>
        <taxon>Gemmatimonadales</taxon>
        <taxon>Gemmatimonadaceae</taxon>
        <taxon>Gemmatimonas</taxon>
    </lineage>
</organism>
<evidence type="ECO:0000313" key="2">
    <source>
        <dbReference type="EMBL" id="QJR36377.1"/>
    </source>
</evidence>
<evidence type="ECO:0000313" key="3">
    <source>
        <dbReference type="Proteomes" id="UP000500938"/>
    </source>
</evidence>
<dbReference type="Proteomes" id="UP000500938">
    <property type="component" value="Chromosome"/>
</dbReference>
<proteinExistence type="predicted"/>
<feature type="chain" id="PRO_5027061904" description="Twin-arginine translocation signal domain-containing protein" evidence="1">
    <location>
        <begin position="29"/>
        <end position="235"/>
    </location>
</feature>
<evidence type="ECO:0008006" key="4">
    <source>
        <dbReference type="Google" id="ProtNLM"/>
    </source>
</evidence>
<evidence type="ECO:0000256" key="1">
    <source>
        <dbReference type="SAM" id="SignalP"/>
    </source>
</evidence>
<accession>A0A6M4IS77</accession>
<protein>
    <recommendedName>
        <fullName evidence="4">Twin-arginine translocation signal domain-containing protein</fullName>
    </recommendedName>
</protein>
<keyword evidence="1" id="KW-0732">Signal</keyword>
<dbReference type="PROSITE" id="PS51318">
    <property type="entry name" value="TAT"/>
    <property type="match status" value="1"/>
</dbReference>
<reference evidence="2 3" key="1">
    <citation type="submission" date="2020-05" db="EMBL/GenBank/DDBJ databases">
        <title>Complete genome sequence of Gemmatimonas greenlandica TET16.</title>
        <authorList>
            <person name="Zeng Y."/>
        </authorList>
    </citation>
    <scope>NUCLEOTIDE SEQUENCE [LARGE SCALE GENOMIC DNA]</scope>
    <source>
        <strain evidence="2 3">TET16</strain>
    </source>
</reference>